<keyword evidence="6 7" id="KW-0472">Membrane</keyword>
<reference evidence="9 10" key="1">
    <citation type="submission" date="2020-12" db="EMBL/GenBank/DDBJ databases">
        <title>Whole genome sequences of gut porcine anaerobes.</title>
        <authorList>
            <person name="Kubasova T."/>
            <person name="Jahodarova E."/>
            <person name="Rychlik I."/>
        </authorList>
    </citation>
    <scope>NUCLEOTIDE SEQUENCE [LARGE SCALE GENOMIC DNA]</scope>
    <source>
        <strain evidence="9 10">An867</strain>
    </source>
</reference>
<feature type="transmembrane region" description="Helical" evidence="7">
    <location>
        <begin position="94"/>
        <end position="115"/>
    </location>
</feature>
<gene>
    <name evidence="9" type="ORF">JQM67_00285</name>
</gene>
<keyword evidence="3" id="KW-1003">Cell membrane</keyword>
<comment type="subcellular location">
    <subcellularLocation>
        <location evidence="1 7">Cell membrane</location>
        <topology evidence="1 7">Multi-pass membrane protein</topology>
    </subcellularLocation>
</comment>
<comment type="similarity">
    <text evidence="7">Belongs to the binding-protein-dependent transport system permease family.</text>
</comment>
<evidence type="ECO:0000256" key="2">
    <source>
        <dbReference type="ARBA" id="ARBA00022448"/>
    </source>
</evidence>
<name>A0ABS9CLE4_9FIRM</name>
<feature type="transmembrane region" description="Helical" evidence="7">
    <location>
        <begin position="25"/>
        <end position="44"/>
    </location>
</feature>
<feature type="transmembrane region" description="Helical" evidence="7">
    <location>
        <begin position="178"/>
        <end position="204"/>
    </location>
</feature>
<keyword evidence="2 7" id="KW-0813">Transport</keyword>
<feature type="transmembrane region" description="Helical" evidence="7">
    <location>
        <begin position="127"/>
        <end position="150"/>
    </location>
</feature>
<evidence type="ECO:0000256" key="3">
    <source>
        <dbReference type="ARBA" id="ARBA00022475"/>
    </source>
</evidence>
<evidence type="ECO:0000313" key="9">
    <source>
        <dbReference type="EMBL" id="MCF2651047.1"/>
    </source>
</evidence>
<accession>A0ABS9CLE4</accession>
<dbReference type="Pfam" id="PF00528">
    <property type="entry name" value="BPD_transp_1"/>
    <property type="match status" value="1"/>
</dbReference>
<evidence type="ECO:0000259" key="8">
    <source>
        <dbReference type="PROSITE" id="PS50928"/>
    </source>
</evidence>
<dbReference type="InterPro" id="IPR035906">
    <property type="entry name" value="MetI-like_sf"/>
</dbReference>
<evidence type="ECO:0000256" key="6">
    <source>
        <dbReference type="ARBA" id="ARBA00023136"/>
    </source>
</evidence>
<keyword evidence="5 7" id="KW-1133">Transmembrane helix</keyword>
<evidence type="ECO:0000256" key="1">
    <source>
        <dbReference type="ARBA" id="ARBA00004651"/>
    </source>
</evidence>
<keyword evidence="10" id="KW-1185">Reference proteome</keyword>
<evidence type="ECO:0000256" key="5">
    <source>
        <dbReference type="ARBA" id="ARBA00022989"/>
    </source>
</evidence>
<dbReference type="PROSITE" id="PS50928">
    <property type="entry name" value="ABC_TM1"/>
    <property type="match status" value="1"/>
</dbReference>
<dbReference type="EMBL" id="JAFBIT010000001">
    <property type="protein sequence ID" value="MCF2651047.1"/>
    <property type="molecule type" value="Genomic_DNA"/>
</dbReference>
<feature type="transmembrane region" description="Helical" evidence="7">
    <location>
        <begin position="294"/>
        <end position="312"/>
    </location>
</feature>
<dbReference type="InterPro" id="IPR051393">
    <property type="entry name" value="ABC_transporter_permease"/>
</dbReference>
<dbReference type="CDD" id="cd06261">
    <property type="entry name" value="TM_PBP2"/>
    <property type="match status" value="1"/>
</dbReference>
<feature type="domain" description="ABC transmembrane type-1" evidence="8">
    <location>
        <begin position="90"/>
        <end position="308"/>
    </location>
</feature>
<dbReference type="Gene3D" id="1.10.3720.10">
    <property type="entry name" value="MetI-like"/>
    <property type="match status" value="1"/>
</dbReference>
<sequence>MSTKSAALEKEMKVRTAKPNKRLRFYRCLPLYLMFLPGALYLLMDKYIPMTGLIIAFKKVNWRKGILASDWVGLSNFTYLFKTKDAFNITRNTLLYNLSFIVLGTVIAITIAILLNEITSKRLKQVYQTIILLPYLISIVVVSYLVFALLSSETGFINNTILKAFGADPISWYTEPKYWPFILVIVHIWKVFGYDCILYYATLVGIDHGYYEAAVIDGANRWQQIVHVTLPSLLPTIITLTLMAIGKIFYSDFGLFYQVPMDSGPLMDITSTIDTYVYRSLITLNDLGMSSAAGVYQSIVGFILVLLANWSVKKIGGEENALF</sequence>
<evidence type="ECO:0000313" key="10">
    <source>
        <dbReference type="Proteomes" id="UP001299220"/>
    </source>
</evidence>
<dbReference type="PANTHER" id="PTHR30193:SF44">
    <property type="entry name" value="LACTOSE TRANSPORT SYSTEM PERMEASE PROTEIN LACF"/>
    <property type="match status" value="1"/>
</dbReference>
<protein>
    <submittedName>
        <fullName evidence="9">Sugar ABC transporter permease</fullName>
    </submittedName>
</protein>
<dbReference type="InterPro" id="IPR000515">
    <property type="entry name" value="MetI-like"/>
</dbReference>
<keyword evidence="4 7" id="KW-0812">Transmembrane</keyword>
<dbReference type="SUPFAM" id="SSF161098">
    <property type="entry name" value="MetI-like"/>
    <property type="match status" value="1"/>
</dbReference>
<dbReference type="PANTHER" id="PTHR30193">
    <property type="entry name" value="ABC TRANSPORTER PERMEASE PROTEIN"/>
    <property type="match status" value="1"/>
</dbReference>
<feature type="transmembrane region" description="Helical" evidence="7">
    <location>
        <begin position="225"/>
        <end position="250"/>
    </location>
</feature>
<organism evidence="9 10">
    <name type="scientific">Anaeromassilibacillus senegalensis</name>
    <dbReference type="NCBI Taxonomy" id="1673717"/>
    <lineage>
        <taxon>Bacteria</taxon>
        <taxon>Bacillati</taxon>
        <taxon>Bacillota</taxon>
        <taxon>Clostridia</taxon>
        <taxon>Eubacteriales</taxon>
        <taxon>Acutalibacteraceae</taxon>
        <taxon>Anaeromassilibacillus</taxon>
    </lineage>
</organism>
<evidence type="ECO:0000256" key="4">
    <source>
        <dbReference type="ARBA" id="ARBA00022692"/>
    </source>
</evidence>
<proteinExistence type="inferred from homology"/>
<evidence type="ECO:0000256" key="7">
    <source>
        <dbReference type="RuleBase" id="RU363032"/>
    </source>
</evidence>
<dbReference type="RefSeq" id="WP_235321994.1">
    <property type="nucleotide sequence ID" value="NZ_JAFBIT010000001.1"/>
</dbReference>
<dbReference type="Proteomes" id="UP001299220">
    <property type="component" value="Unassembled WGS sequence"/>
</dbReference>
<comment type="caution">
    <text evidence="9">The sequence shown here is derived from an EMBL/GenBank/DDBJ whole genome shotgun (WGS) entry which is preliminary data.</text>
</comment>